<feature type="domain" description="Peptidase C39-like" evidence="2">
    <location>
        <begin position="128"/>
        <end position="262"/>
    </location>
</feature>
<evidence type="ECO:0000313" key="4">
    <source>
        <dbReference type="Proteomes" id="UP000075304"/>
    </source>
</evidence>
<sequence length="288" mass="32154">MKKIFPLFIALLVSLSALLIDNSQALASPPKYVQIQDSCTYVNAKADPKSKRIGRAYKNQKYLYISWTKGKGYKKGAYKIKFGTSTGYVSANASRIVSTSGSKPPAKASRPKSQNKFLVNTSSTVKLNARPISQRPELPTGCEITAFTMMVNHAGGKGAHVTKIQMAREMPRSSDPNKGFIGSPYNSSGVAIYPPGLRKMTIKYTGSYKNMTGYSINQIKSQLKRGRIVCMWGRFVYWHINMSHTVALTGYDKTGFFYNDPMDGKAKHMTYRSMWSHYTQLGKRALSY</sequence>
<evidence type="ECO:0000313" key="3">
    <source>
        <dbReference type="EMBL" id="KYC65676.1"/>
    </source>
</evidence>
<comment type="caution">
    <text evidence="3">The sequence shown here is derived from an EMBL/GenBank/DDBJ whole genome shotgun (WGS) entry which is preliminary data.</text>
</comment>
<dbReference type="AlphaFoldDB" id="A0A150K8G1"/>
<dbReference type="Pfam" id="PF13529">
    <property type="entry name" value="Peptidase_C39_2"/>
    <property type="match status" value="1"/>
</dbReference>
<evidence type="ECO:0000259" key="2">
    <source>
        <dbReference type="Pfam" id="PF13529"/>
    </source>
</evidence>
<dbReference type="EMBL" id="LQYI01000086">
    <property type="protein sequence ID" value="KYC65676.1"/>
    <property type="molecule type" value="Genomic_DNA"/>
</dbReference>
<dbReference type="PANTHER" id="PTHR37806:SF1">
    <property type="entry name" value="PEPTIDASE C39-LIKE DOMAIN-CONTAINING PROTEIN"/>
    <property type="match status" value="1"/>
</dbReference>
<reference evidence="3 4" key="1">
    <citation type="submission" date="2016-01" db="EMBL/GenBank/DDBJ databases">
        <title>Genome Sequences of Twelve Sporeforming Bacillus Species Isolated from Foods.</title>
        <authorList>
            <person name="Berendsen E.M."/>
            <person name="Wells-Bennik M.H."/>
            <person name="Krawcyk A.O."/>
            <person name="De Jong A."/>
            <person name="Holsappel S."/>
            <person name="Eijlander R.T."/>
            <person name="Kuipers O.P."/>
        </authorList>
    </citation>
    <scope>NUCLEOTIDE SEQUENCE [LARGE SCALE GENOMIC DNA]</scope>
    <source>
        <strain evidence="3 4">B4099</strain>
    </source>
</reference>
<proteinExistence type="predicted"/>
<keyword evidence="1" id="KW-0732">Signal</keyword>
<feature type="signal peptide" evidence="1">
    <location>
        <begin position="1"/>
        <end position="27"/>
    </location>
</feature>
<gene>
    <name evidence="3" type="ORF">B4099_0712</name>
</gene>
<protein>
    <recommendedName>
        <fullName evidence="2">Peptidase C39-like domain-containing protein</fullName>
    </recommendedName>
</protein>
<dbReference type="PATRIC" id="fig|1398.25.peg.279"/>
<dbReference type="Proteomes" id="UP000075304">
    <property type="component" value="Unassembled WGS sequence"/>
</dbReference>
<dbReference type="Gene3D" id="3.90.70.10">
    <property type="entry name" value="Cysteine proteinases"/>
    <property type="match status" value="1"/>
</dbReference>
<dbReference type="RefSeq" id="WP_061575416.1">
    <property type="nucleotide sequence ID" value="NZ_JAABON010000090.1"/>
</dbReference>
<dbReference type="PANTHER" id="PTHR37806">
    <property type="entry name" value="LMO0724 PROTEIN"/>
    <property type="match status" value="1"/>
</dbReference>
<accession>A0A150K8G1</accession>
<feature type="chain" id="PRO_5007563680" description="Peptidase C39-like domain-containing protein" evidence="1">
    <location>
        <begin position="28"/>
        <end position="288"/>
    </location>
</feature>
<name>A0A150K8G1_HEYCO</name>
<organism evidence="3 4">
    <name type="scientific">Heyndrickxia coagulans</name>
    <name type="common">Weizmannia coagulans</name>
    <dbReference type="NCBI Taxonomy" id="1398"/>
    <lineage>
        <taxon>Bacteria</taxon>
        <taxon>Bacillati</taxon>
        <taxon>Bacillota</taxon>
        <taxon>Bacilli</taxon>
        <taxon>Bacillales</taxon>
        <taxon>Bacillaceae</taxon>
        <taxon>Heyndrickxia</taxon>
    </lineage>
</organism>
<evidence type="ECO:0000256" key="1">
    <source>
        <dbReference type="SAM" id="SignalP"/>
    </source>
</evidence>
<dbReference type="InterPro" id="IPR039564">
    <property type="entry name" value="Peptidase_C39-like"/>
</dbReference>